<dbReference type="Proteomes" id="UP000242146">
    <property type="component" value="Unassembled WGS sequence"/>
</dbReference>
<dbReference type="STRING" id="101127.A0A1X2GXB2"/>
<feature type="transmembrane region" description="Helical" evidence="1">
    <location>
        <begin position="173"/>
        <end position="200"/>
    </location>
</feature>
<keyword evidence="1" id="KW-1133">Transmembrane helix</keyword>
<protein>
    <submittedName>
        <fullName evidence="3">Uncharacterized protein</fullName>
    </submittedName>
</protein>
<organism evidence="3 4">
    <name type="scientific">Hesseltinella vesiculosa</name>
    <dbReference type="NCBI Taxonomy" id="101127"/>
    <lineage>
        <taxon>Eukaryota</taxon>
        <taxon>Fungi</taxon>
        <taxon>Fungi incertae sedis</taxon>
        <taxon>Mucoromycota</taxon>
        <taxon>Mucoromycotina</taxon>
        <taxon>Mucoromycetes</taxon>
        <taxon>Mucorales</taxon>
        <taxon>Cunninghamellaceae</taxon>
        <taxon>Hesseltinella</taxon>
    </lineage>
</organism>
<feature type="chain" id="PRO_5010874007" evidence="2">
    <location>
        <begin position="24"/>
        <end position="358"/>
    </location>
</feature>
<proteinExistence type="predicted"/>
<keyword evidence="4" id="KW-1185">Reference proteome</keyword>
<dbReference type="OrthoDB" id="2278929at2759"/>
<dbReference type="AlphaFoldDB" id="A0A1X2GXB2"/>
<evidence type="ECO:0000313" key="3">
    <source>
        <dbReference type="EMBL" id="ORX62728.1"/>
    </source>
</evidence>
<name>A0A1X2GXB2_9FUNG</name>
<keyword evidence="1" id="KW-0472">Membrane</keyword>
<feature type="signal peptide" evidence="2">
    <location>
        <begin position="1"/>
        <end position="23"/>
    </location>
</feature>
<evidence type="ECO:0000313" key="4">
    <source>
        <dbReference type="Proteomes" id="UP000242146"/>
    </source>
</evidence>
<gene>
    <name evidence="3" type="ORF">DM01DRAFT_1403180</name>
</gene>
<evidence type="ECO:0000256" key="2">
    <source>
        <dbReference type="SAM" id="SignalP"/>
    </source>
</evidence>
<comment type="caution">
    <text evidence="3">The sequence shown here is derived from an EMBL/GenBank/DDBJ whole genome shotgun (WGS) entry which is preliminary data.</text>
</comment>
<dbReference type="EMBL" id="MCGT01000001">
    <property type="protein sequence ID" value="ORX62728.1"/>
    <property type="molecule type" value="Genomic_DNA"/>
</dbReference>
<keyword evidence="1" id="KW-0812">Transmembrane</keyword>
<evidence type="ECO:0000256" key="1">
    <source>
        <dbReference type="SAM" id="Phobius"/>
    </source>
</evidence>
<sequence length="358" mass="40291">MLRNLQPCLWILIISPILGLASQENTTCGSIGNADNICSPKTDEVWKENEGPYLAVWNHEYPTYAASDTLSIYIYFVEQFEKKPIAEFHNLANDGQYPIRVNRTWFDPSLVNSTSGSHHALFYLIETGVNPLKEMNNLKSVWPPPISFLVAESAGNHNSINPANNPTSIDTSFTIWLIPVIVLGSIILFVLLCFAAYFAYRVHRQRQSTYPDEKGPLDDHLSCNTIYPTIPVMPLKHGQPTYSSSLQDIPAAYIPANLQSVSNISCRSDPPLTSNDALLIADTFRQRMRRPEWPHCHDIVQPLADPPLVTDQEEEQQRRLASELLLKKELEAEGTLMKQVGKRPHLLSTIPFDRPSSA</sequence>
<reference evidence="3 4" key="1">
    <citation type="submission" date="2016-07" db="EMBL/GenBank/DDBJ databases">
        <title>Pervasive Adenine N6-methylation of Active Genes in Fungi.</title>
        <authorList>
            <consortium name="DOE Joint Genome Institute"/>
            <person name="Mondo S.J."/>
            <person name="Dannebaum R.O."/>
            <person name="Kuo R.C."/>
            <person name="Labutti K."/>
            <person name="Haridas S."/>
            <person name="Kuo A."/>
            <person name="Salamov A."/>
            <person name="Ahrendt S.R."/>
            <person name="Lipzen A."/>
            <person name="Sullivan W."/>
            <person name="Andreopoulos W.B."/>
            <person name="Clum A."/>
            <person name="Lindquist E."/>
            <person name="Daum C."/>
            <person name="Ramamoorthy G.K."/>
            <person name="Gryganskyi A."/>
            <person name="Culley D."/>
            <person name="Magnuson J.K."/>
            <person name="James T.Y."/>
            <person name="O'Malley M.A."/>
            <person name="Stajich J.E."/>
            <person name="Spatafora J.W."/>
            <person name="Visel A."/>
            <person name="Grigoriev I.V."/>
        </authorList>
    </citation>
    <scope>NUCLEOTIDE SEQUENCE [LARGE SCALE GENOMIC DNA]</scope>
    <source>
        <strain evidence="3 4">NRRL 3301</strain>
    </source>
</reference>
<keyword evidence="2" id="KW-0732">Signal</keyword>
<accession>A0A1X2GXB2</accession>